<proteinExistence type="predicted"/>
<evidence type="ECO:0000313" key="2">
    <source>
        <dbReference type="EnsemblMetazoa" id="Aqu2.1.42358_001"/>
    </source>
</evidence>
<dbReference type="PANTHER" id="PTHR33327:SF3">
    <property type="entry name" value="RNA-DIRECTED DNA POLYMERASE"/>
    <property type="match status" value="1"/>
</dbReference>
<accession>A0A1X7VSH1</accession>
<evidence type="ECO:0000259" key="1">
    <source>
        <dbReference type="Pfam" id="PF23055"/>
    </source>
</evidence>
<dbReference type="AlphaFoldDB" id="A0A1X7VSH1"/>
<protein>
    <recommendedName>
        <fullName evidence="1">DUF7041 domain-containing protein</fullName>
    </recommendedName>
</protein>
<dbReference type="EnsemblMetazoa" id="Aqu2.1.42358_001">
    <property type="protein sequence ID" value="Aqu2.1.42358_001"/>
    <property type="gene ID" value="Aqu2.1.42358"/>
</dbReference>
<dbReference type="Pfam" id="PF23055">
    <property type="entry name" value="DUF7041"/>
    <property type="match status" value="1"/>
</dbReference>
<feature type="domain" description="DUF7041" evidence="1">
    <location>
        <begin position="44"/>
        <end position="126"/>
    </location>
</feature>
<dbReference type="PANTHER" id="PTHR33327">
    <property type="entry name" value="ENDONUCLEASE"/>
    <property type="match status" value="1"/>
</dbReference>
<dbReference type="OrthoDB" id="6260718at2759"/>
<dbReference type="InParanoid" id="A0A1X7VSH1"/>
<dbReference type="InterPro" id="IPR055469">
    <property type="entry name" value="DUF7041"/>
</dbReference>
<organism evidence="2">
    <name type="scientific">Amphimedon queenslandica</name>
    <name type="common">Sponge</name>
    <dbReference type="NCBI Taxonomy" id="400682"/>
    <lineage>
        <taxon>Eukaryota</taxon>
        <taxon>Metazoa</taxon>
        <taxon>Porifera</taxon>
        <taxon>Demospongiae</taxon>
        <taxon>Heteroscleromorpha</taxon>
        <taxon>Haplosclerida</taxon>
        <taxon>Niphatidae</taxon>
        <taxon>Amphimedon</taxon>
    </lineage>
</organism>
<name>A0A1X7VSH1_AMPQE</name>
<reference evidence="2" key="1">
    <citation type="submission" date="2017-05" db="UniProtKB">
        <authorList>
            <consortium name="EnsemblMetazoa"/>
        </authorList>
    </citation>
    <scope>IDENTIFICATION</scope>
</reference>
<sequence length="140" mass="15695">SWLTQRDTAFHHSSTMAAVSTSSSTPATLPTALTASISTVTVKVPPFWPNDPQMWFAQVEAQFATRRITLQKSRYDHVVSSLSQKYATEIRDLIIDPPSSNPYDTLKAKLIERIAPSEQQRLQQLLSINELGDRKPSQLL</sequence>